<evidence type="ECO:0000313" key="4">
    <source>
        <dbReference type="Proteomes" id="UP000693970"/>
    </source>
</evidence>
<feature type="compositionally biased region" description="Polar residues" evidence="2">
    <location>
        <begin position="125"/>
        <end position="145"/>
    </location>
</feature>
<evidence type="ECO:0000256" key="2">
    <source>
        <dbReference type="SAM" id="MobiDB-lite"/>
    </source>
</evidence>
<dbReference type="EMBL" id="JAGRRH010000018">
    <property type="protein sequence ID" value="KAG7350684.1"/>
    <property type="molecule type" value="Genomic_DNA"/>
</dbReference>
<protein>
    <submittedName>
        <fullName evidence="3">Uncharacterized protein</fullName>
    </submittedName>
</protein>
<feature type="region of interest" description="Disordered" evidence="2">
    <location>
        <begin position="1"/>
        <end position="23"/>
    </location>
</feature>
<dbReference type="PANTHER" id="PTHR22895:SF0">
    <property type="entry name" value="ARMADILLO REPEAT-CONTAINING PROTEIN 6"/>
    <property type="match status" value="1"/>
</dbReference>
<accession>A0A9K3PMQ4</accession>
<organism evidence="3 4">
    <name type="scientific">Nitzschia inconspicua</name>
    <dbReference type="NCBI Taxonomy" id="303405"/>
    <lineage>
        <taxon>Eukaryota</taxon>
        <taxon>Sar</taxon>
        <taxon>Stramenopiles</taxon>
        <taxon>Ochrophyta</taxon>
        <taxon>Bacillariophyta</taxon>
        <taxon>Bacillariophyceae</taxon>
        <taxon>Bacillariophycidae</taxon>
        <taxon>Bacillariales</taxon>
        <taxon>Bacillariaceae</taxon>
        <taxon>Nitzschia</taxon>
    </lineage>
</organism>
<dbReference type="AlphaFoldDB" id="A0A9K3PMQ4"/>
<feature type="compositionally biased region" description="Polar residues" evidence="2">
    <location>
        <begin position="1"/>
        <end position="16"/>
    </location>
</feature>
<proteinExistence type="predicted"/>
<gene>
    <name evidence="3" type="ORF">IV203_010044</name>
</gene>
<reference evidence="3" key="2">
    <citation type="submission" date="2021-04" db="EMBL/GenBank/DDBJ databases">
        <authorList>
            <person name="Podell S."/>
        </authorList>
    </citation>
    <scope>NUCLEOTIDE SEQUENCE</scope>
    <source>
        <strain evidence="3">Hildebrandi</strain>
    </source>
</reference>
<sequence>MMDADSSTFHDPQSSPFLPRKAATNHHEGFKVVSSTKEPESFARSQVASCVSSEVAQSTQNVPIACTNHSDDGYESSLEGDCCLSSDLSSSPCFSDDEMGADETPSHTYTATFIDDEGGKEDCQPVSNLDSKPTASHSSDTETTSHLLRVGPDVVVSLVKFLDPAETLRFLTMPLCKEWRQSYTAHQDLWMTLCCEDPFSAKLNKRTINTGDVSLSEIDSDHDDDDDDDDDSFCTLDEDDFAMEEKDAGVDVLSEYRLLYTSFVRCRKYLDRILEDARNGRQPSVMDYGNNYSRFPTFGVTKSLKKFLTKKKHGSLKSVIGDGSGSFQTNPPTISNAPIGVLADGTQIQQPTIEHDYLTDAKVAPIGDSTKPKYGKSMITDRLFGPTDDGTPSNLNLPTSCAIYSIVNWMVAHPDVEGIQTMCICALPALLEDEQQRITAQRVGLVEVILCGMLRFPESANLHTAAFHTMVLLARPIGGREGMLFDNSMAESTRSLGLAPKARYGRIASSLDHKIQPSNSSSDDLASKPARSSLNGVSILIASMERFGSNEKLQAMACWAMVNLALVPAQKTMLIGLNGIQAAVNAMTNHPRSFDVQFRALFALINLVVPSKTTLQAETDDSREQTEKDILDQWTSSITGLVISAMENFCTSSTILNRGCLVLHNLSQTPDYIPVLLWTPHCYQMLEWCRTNHSTDTVLLRSASSTLGRIQSYLSHRPDERQKFVQSIQRKKQQQLQSV</sequence>
<reference evidence="3" key="1">
    <citation type="journal article" date="2021" name="Sci. Rep.">
        <title>Diploid genomic architecture of Nitzschia inconspicua, an elite biomass production diatom.</title>
        <authorList>
            <person name="Oliver A."/>
            <person name="Podell S."/>
            <person name="Pinowska A."/>
            <person name="Traller J.C."/>
            <person name="Smith S.R."/>
            <person name="McClure R."/>
            <person name="Beliaev A."/>
            <person name="Bohutskyi P."/>
            <person name="Hill E.A."/>
            <person name="Rabines A."/>
            <person name="Zheng H."/>
            <person name="Allen L.Z."/>
            <person name="Kuo A."/>
            <person name="Grigoriev I.V."/>
            <person name="Allen A.E."/>
            <person name="Hazlebeck D."/>
            <person name="Allen E.E."/>
        </authorList>
    </citation>
    <scope>NUCLEOTIDE SEQUENCE</scope>
    <source>
        <strain evidence="3">Hildebrandi</strain>
    </source>
</reference>
<evidence type="ECO:0000313" key="3">
    <source>
        <dbReference type="EMBL" id="KAG7350684.1"/>
    </source>
</evidence>
<keyword evidence="4" id="KW-1185">Reference proteome</keyword>
<comment type="caution">
    <text evidence="3">The sequence shown here is derived from an EMBL/GenBank/DDBJ whole genome shotgun (WGS) entry which is preliminary data.</text>
</comment>
<dbReference type="Proteomes" id="UP000693970">
    <property type="component" value="Unassembled WGS sequence"/>
</dbReference>
<evidence type="ECO:0000256" key="1">
    <source>
        <dbReference type="ARBA" id="ARBA00022737"/>
    </source>
</evidence>
<dbReference type="PANTHER" id="PTHR22895">
    <property type="entry name" value="ARMADILLO REPEAT-CONTAINING PROTEIN 6"/>
    <property type="match status" value="1"/>
</dbReference>
<dbReference type="OrthoDB" id="45223at2759"/>
<name>A0A9K3PMQ4_9STRA</name>
<feature type="region of interest" description="Disordered" evidence="2">
    <location>
        <begin position="115"/>
        <end position="145"/>
    </location>
</feature>
<keyword evidence="1" id="KW-0677">Repeat</keyword>